<keyword evidence="8 9" id="KW-0012">Acyltransferase</keyword>
<dbReference type="PANTHER" id="PTHR38686:SF1">
    <property type="entry name" value="APOLIPOPROTEIN N-ACYLTRANSFERASE"/>
    <property type="match status" value="1"/>
</dbReference>
<evidence type="ECO:0000313" key="12">
    <source>
        <dbReference type="Proteomes" id="UP001556709"/>
    </source>
</evidence>
<dbReference type="SUPFAM" id="SSF56317">
    <property type="entry name" value="Carbon-nitrogen hydrolase"/>
    <property type="match status" value="1"/>
</dbReference>
<feature type="transmembrane region" description="Helical" evidence="9">
    <location>
        <begin position="82"/>
        <end position="108"/>
    </location>
</feature>
<dbReference type="PROSITE" id="PS50263">
    <property type="entry name" value="CN_HYDROLASE"/>
    <property type="match status" value="1"/>
</dbReference>
<proteinExistence type="inferred from homology"/>
<keyword evidence="7 9" id="KW-0472">Membrane</keyword>
<name>A0ABV3TD80_9GAMM</name>
<evidence type="ECO:0000256" key="3">
    <source>
        <dbReference type="ARBA" id="ARBA00022475"/>
    </source>
</evidence>
<keyword evidence="12" id="KW-1185">Reference proteome</keyword>
<dbReference type="Proteomes" id="UP001556709">
    <property type="component" value="Unassembled WGS sequence"/>
</dbReference>
<dbReference type="InterPro" id="IPR004563">
    <property type="entry name" value="Apolipo_AcylTrfase"/>
</dbReference>
<evidence type="ECO:0000256" key="2">
    <source>
        <dbReference type="ARBA" id="ARBA00010065"/>
    </source>
</evidence>
<keyword evidence="6 9" id="KW-1133">Transmembrane helix</keyword>
<comment type="pathway">
    <text evidence="9">Protein modification; lipoprotein biosynthesis (N-acyl transfer).</text>
</comment>
<dbReference type="Gene3D" id="3.60.110.10">
    <property type="entry name" value="Carbon-nitrogen hydrolase"/>
    <property type="match status" value="1"/>
</dbReference>
<comment type="caution">
    <text evidence="11">The sequence shown here is derived from an EMBL/GenBank/DDBJ whole genome shotgun (WGS) entry which is preliminary data.</text>
</comment>
<feature type="transmembrane region" description="Helical" evidence="9">
    <location>
        <begin position="156"/>
        <end position="180"/>
    </location>
</feature>
<evidence type="ECO:0000256" key="1">
    <source>
        <dbReference type="ARBA" id="ARBA00004651"/>
    </source>
</evidence>
<reference evidence="11 12" key="1">
    <citation type="submission" date="2024-02" db="EMBL/GenBank/DDBJ databases">
        <title>New especies of Spiribacter isolated from saline water.</title>
        <authorList>
            <person name="Leon M.J."/>
            <person name="De La Haba R."/>
            <person name="Sanchez-Porro C."/>
            <person name="Ventosa A."/>
        </authorList>
    </citation>
    <scope>NUCLEOTIDE SEQUENCE [LARGE SCALE GENOMIC DNA]</scope>
    <source>
        <strain evidence="12">ag22IC6-390</strain>
    </source>
</reference>
<protein>
    <recommendedName>
        <fullName evidence="9">Apolipoprotein N-acyltransferase</fullName>
        <shortName evidence="9">ALP N-acyltransferase</shortName>
        <ecNumber evidence="9">2.3.1.269</ecNumber>
    </recommendedName>
</protein>
<dbReference type="InterPro" id="IPR045378">
    <property type="entry name" value="LNT_N"/>
</dbReference>
<keyword evidence="5 9" id="KW-0812">Transmembrane</keyword>
<dbReference type="EC" id="2.3.1.269" evidence="9"/>
<evidence type="ECO:0000256" key="7">
    <source>
        <dbReference type="ARBA" id="ARBA00023136"/>
    </source>
</evidence>
<evidence type="ECO:0000256" key="5">
    <source>
        <dbReference type="ARBA" id="ARBA00022692"/>
    </source>
</evidence>
<evidence type="ECO:0000313" key="11">
    <source>
        <dbReference type="EMBL" id="MEX0468624.1"/>
    </source>
</evidence>
<comment type="function">
    <text evidence="9">Catalyzes the phospholipid dependent N-acylation of the N-terminal cysteine of apolipoprotein, the last step in lipoprotein maturation.</text>
</comment>
<organism evidence="11 12">
    <name type="scientific">Spiribacter pallidus</name>
    <dbReference type="NCBI Taxonomy" id="1987936"/>
    <lineage>
        <taxon>Bacteria</taxon>
        <taxon>Pseudomonadati</taxon>
        <taxon>Pseudomonadota</taxon>
        <taxon>Gammaproteobacteria</taxon>
        <taxon>Chromatiales</taxon>
        <taxon>Ectothiorhodospiraceae</taxon>
        <taxon>Spiribacter</taxon>
    </lineage>
</organism>
<feature type="transmembrane region" description="Helical" evidence="9">
    <location>
        <begin position="115"/>
        <end position="136"/>
    </location>
</feature>
<feature type="domain" description="CN hydrolase" evidence="10">
    <location>
        <begin position="222"/>
        <end position="456"/>
    </location>
</feature>
<comment type="subcellular location">
    <subcellularLocation>
        <location evidence="1 9">Cell membrane</location>
        <topology evidence="1 9">Multi-pass membrane protein</topology>
    </subcellularLocation>
</comment>
<keyword evidence="4 9" id="KW-0808">Transferase</keyword>
<keyword evidence="3 9" id="KW-1003">Cell membrane</keyword>
<dbReference type="EMBL" id="JBAKFM010000001">
    <property type="protein sequence ID" value="MEX0468624.1"/>
    <property type="molecule type" value="Genomic_DNA"/>
</dbReference>
<dbReference type="NCBIfam" id="TIGR00546">
    <property type="entry name" value="lnt"/>
    <property type="match status" value="1"/>
</dbReference>
<evidence type="ECO:0000256" key="4">
    <source>
        <dbReference type="ARBA" id="ARBA00022679"/>
    </source>
</evidence>
<dbReference type="Pfam" id="PF20154">
    <property type="entry name" value="LNT_N"/>
    <property type="match status" value="1"/>
</dbReference>
<feature type="transmembrane region" description="Helical" evidence="9">
    <location>
        <begin position="27"/>
        <end position="43"/>
    </location>
</feature>
<evidence type="ECO:0000256" key="8">
    <source>
        <dbReference type="ARBA" id="ARBA00023315"/>
    </source>
</evidence>
<dbReference type="InterPro" id="IPR036526">
    <property type="entry name" value="C-N_Hydrolase_sf"/>
</dbReference>
<sequence>MAIGARLLLALLSGLLLAVGFAPFNSFWIPVLALGVVFSLLGANRRGGEVFALGYVFGLGYAGLGVYWIFHSIADYGGGPVAASVATAVLVALFALIPALALTLGWWVGRHWRRGLYLLALPLAWIWVEWVRSWFLTGATWLSLGYTQVDTPLGAYAPWLGVYGPGLAVALMAGALAWWLRRPLSRRLAESLVVVVIVTTGGLLLPSQWGQPAGEPLTVALLQGNIEQSRKWDPDERSAIVGEYAALTRQQLGADLIVWPETALPVFYKGAEDWLQSLAGEARAAGSTLVLGAPVARGEQRFNAVAVPGETPQFYFKRHLVPFGEYVPFRKVAGGILDFVGTPLGDFKPGTSAAPLMAAGQPLGVSICYEVTFGAELADALPAARILLNVSNDAWFGRSSAPWQHLQMARMRSLETGRPMIRATNTGVSAIIAADGELKANTPLFQRAVLRGEVTPREGATPYVRWRDWPLAGVSTALLVGLLVTGRRRFALFRQL</sequence>
<dbReference type="InterPro" id="IPR003010">
    <property type="entry name" value="C-N_Hydrolase"/>
</dbReference>
<evidence type="ECO:0000256" key="9">
    <source>
        <dbReference type="HAMAP-Rule" id="MF_01148"/>
    </source>
</evidence>
<evidence type="ECO:0000256" key="6">
    <source>
        <dbReference type="ARBA" id="ARBA00022989"/>
    </source>
</evidence>
<dbReference type="HAMAP" id="MF_01148">
    <property type="entry name" value="Lnt"/>
    <property type="match status" value="1"/>
</dbReference>
<dbReference type="CDD" id="cd07571">
    <property type="entry name" value="ALP_N-acyl_transferase"/>
    <property type="match status" value="1"/>
</dbReference>
<comment type="catalytic activity">
    <reaction evidence="9">
        <text>N-terminal S-1,2-diacyl-sn-glyceryl-L-cysteinyl-[lipoprotein] + a glycerophospholipid = N-acyl-S-1,2-diacyl-sn-glyceryl-L-cysteinyl-[lipoprotein] + a 2-acyl-sn-glycero-3-phospholipid + H(+)</text>
        <dbReference type="Rhea" id="RHEA:48228"/>
        <dbReference type="Rhea" id="RHEA-COMP:14681"/>
        <dbReference type="Rhea" id="RHEA-COMP:14684"/>
        <dbReference type="ChEBI" id="CHEBI:15378"/>
        <dbReference type="ChEBI" id="CHEBI:136912"/>
        <dbReference type="ChEBI" id="CHEBI:140656"/>
        <dbReference type="ChEBI" id="CHEBI:140657"/>
        <dbReference type="ChEBI" id="CHEBI:140660"/>
        <dbReference type="EC" id="2.3.1.269"/>
    </reaction>
</comment>
<feature type="transmembrane region" description="Helical" evidence="9">
    <location>
        <begin position="50"/>
        <end position="70"/>
    </location>
</feature>
<feature type="transmembrane region" description="Helical" evidence="9">
    <location>
        <begin position="192"/>
        <end position="209"/>
    </location>
</feature>
<comment type="similarity">
    <text evidence="2 9">Belongs to the CN hydrolase family. Apolipoprotein N-acyltransferase subfamily.</text>
</comment>
<accession>A0ABV3TD80</accession>
<evidence type="ECO:0000259" key="10">
    <source>
        <dbReference type="PROSITE" id="PS50263"/>
    </source>
</evidence>
<dbReference type="PANTHER" id="PTHR38686">
    <property type="entry name" value="APOLIPOPROTEIN N-ACYLTRANSFERASE"/>
    <property type="match status" value="1"/>
</dbReference>
<gene>
    <name evidence="9 11" type="primary">lnt</name>
    <name evidence="11" type="ORF">V6X73_02585</name>
</gene>
<dbReference type="RefSeq" id="WP_367957877.1">
    <property type="nucleotide sequence ID" value="NZ_JBAKFK010000001.1"/>
</dbReference>
<dbReference type="Pfam" id="PF00795">
    <property type="entry name" value="CN_hydrolase"/>
    <property type="match status" value="1"/>
</dbReference>